<keyword evidence="2" id="KW-1185">Reference proteome</keyword>
<comment type="caution">
    <text evidence="1">The sequence shown here is derived from an EMBL/GenBank/DDBJ whole genome shotgun (WGS) entry which is preliminary data.</text>
</comment>
<proteinExistence type="predicted"/>
<accession>A0A4Y2J8Z8</accession>
<organism evidence="1 2">
    <name type="scientific">Araneus ventricosus</name>
    <name type="common">Orbweaver spider</name>
    <name type="synonym">Epeira ventricosa</name>
    <dbReference type="NCBI Taxonomy" id="182803"/>
    <lineage>
        <taxon>Eukaryota</taxon>
        <taxon>Metazoa</taxon>
        <taxon>Ecdysozoa</taxon>
        <taxon>Arthropoda</taxon>
        <taxon>Chelicerata</taxon>
        <taxon>Arachnida</taxon>
        <taxon>Araneae</taxon>
        <taxon>Araneomorphae</taxon>
        <taxon>Entelegynae</taxon>
        <taxon>Araneoidea</taxon>
        <taxon>Araneidae</taxon>
        <taxon>Araneus</taxon>
    </lineage>
</organism>
<name>A0A4Y2J8Z8_ARAVE</name>
<gene>
    <name evidence="1" type="ORF">AVEN_104114_1</name>
</gene>
<reference evidence="1 2" key="1">
    <citation type="journal article" date="2019" name="Sci. Rep.">
        <title>Orb-weaving spider Araneus ventricosus genome elucidates the spidroin gene catalogue.</title>
        <authorList>
            <person name="Kono N."/>
            <person name="Nakamura H."/>
            <person name="Ohtoshi R."/>
            <person name="Moran D.A.P."/>
            <person name="Shinohara A."/>
            <person name="Yoshida Y."/>
            <person name="Fujiwara M."/>
            <person name="Mori M."/>
            <person name="Tomita M."/>
            <person name="Arakawa K."/>
        </authorList>
    </citation>
    <scope>NUCLEOTIDE SEQUENCE [LARGE SCALE GENOMIC DNA]</scope>
</reference>
<evidence type="ECO:0000313" key="1">
    <source>
        <dbReference type="EMBL" id="GBM86510.1"/>
    </source>
</evidence>
<evidence type="ECO:0000313" key="2">
    <source>
        <dbReference type="Proteomes" id="UP000499080"/>
    </source>
</evidence>
<dbReference type="AlphaFoldDB" id="A0A4Y2J8Z8"/>
<sequence length="87" mass="9840">MHPFKKGDWAVNGSVKTDLLSDIIPKVLFWGRRVPGSKPISTEDPPCMRPVARYIKRRGQTSSRWCGSLERRLPAQVLSLSFESVSK</sequence>
<dbReference type="EMBL" id="BGPR01003319">
    <property type="protein sequence ID" value="GBM86510.1"/>
    <property type="molecule type" value="Genomic_DNA"/>
</dbReference>
<protein>
    <submittedName>
        <fullName evidence="1">Uncharacterized protein</fullName>
    </submittedName>
</protein>
<dbReference type="Proteomes" id="UP000499080">
    <property type="component" value="Unassembled WGS sequence"/>
</dbReference>